<accession>A0A928Z3Q5</accession>
<dbReference type="AlphaFoldDB" id="A0A928Z3Q5"/>
<dbReference type="InterPro" id="IPR024983">
    <property type="entry name" value="CHAT_dom"/>
</dbReference>
<proteinExistence type="predicted"/>
<dbReference type="PANTHER" id="PTHR10098">
    <property type="entry name" value="RAPSYN-RELATED"/>
    <property type="match status" value="1"/>
</dbReference>
<reference evidence="2" key="1">
    <citation type="submission" date="2020-10" db="EMBL/GenBank/DDBJ databases">
        <authorList>
            <person name="Castelo-Branco R."/>
            <person name="Eusebio N."/>
            <person name="Adriana R."/>
            <person name="Vieira A."/>
            <person name="Brugerolle De Fraissinette N."/>
            <person name="Rezende De Castro R."/>
            <person name="Schneider M.P."/>
            <person name="Vasconcelos V."/>
            <person name="Leao P.N."/>
        </authorList>
    </citation>
    <scope>NUCLEOTIDE SEQUENCE</scope>
    <source>
        <strain evidence="2">LEGE 11480</strain>
    </source>
</reference>
<dbReference type="Pfam" id="PF12770">
    <property type="entry name" value="CHAT"/>
    <property type="match status" value="1"/>
</dbReference>
<name>A0A928Z3Q5_9CYAN</name>
<dbReference type="EMBL" id="JADEXQ010000074">
    <property type="protein sequence ID" value="MBE9031756.1"/>
    <property type="molecule type" value="Genomic_DNA"/>
</dbReference>
<evidence type="ECO:0000313" key="3">
    <source>
        <dbReference type="Proteomes" id="UP000625316"/>
    </source>
</evidence>
<feature type="non-terminal residue" evidence="2">
    <location>
        <position position="1"/>
    </location>
</feature>
<dbReference type="Proteomes" id="UP000625316">
    <property type="component" value="Unassembled WGS sequence"/>
</dbReference>
<protein>
    <submittedName>
        <fullName evidence="2">CHAT domain-containing protein</fullName>
    </submittedName>
</protein>
<evidence type="ECO:0000259" key="1">
    <source>
        <dbReference type="Pfam" id="PF12770"/>
    </source>
</evidence>
<gene>
    <name evidence="2" type="ORF">IQ266_18645</name>
</gene>
<comment type="caution">
    <text evidence="2">The sequence shown here is derived from an EMBL/GenBank/DDBJ whole genome shotgun (WGS) entry which is preliminary data.</text>
</comment>
<feature type="domain" description="CHAT" evidence="1">
    <location>
        <begin position="1"/>
        <end position="73"/>
    </location>
</feature>
<keyword evidence="3" id="KW-1185">Reference proteome</keyword>
<sequence length="76" mass="8509">VIGLSRSLFLAGVPSVMVSLWDVDDAATAKLMTAFYRHWGQGMNKAQALRRAMLETRKQYPNPNLWAAFNLVGLSR</sequence>
<dbReference type="PANTHER" id="PTHR10098:SF108">
    <property type="entry name" value="TETRATRICOPEPTIDE REPEAT PROTEIN 28"/>
    <property type="match status" value="1"/>
</dbReference>
<evidence type="ECO:0000313" key="2">
    <source>
        <dbReference type="EMBL" id="MBE9031756.1"/>
    </source>
</evidence>
<organism evidence="2 3">
    <name type="scientific">Romeriopsis navalis LEGE 11480</name>
    <dbReference type="NCBI Taxonomy" id="2777977"/>
    <lineage>
        <taxon>Bacteria</taxon>
        <taxon>Bacillati</taxon>
        <taxon>Cyanobacteriota</taxon>
        <taxon>Cyanophyceae</taxon>
        <taxon>Leptolyngbyales</taxon>
        <taxon>Leptolyngbyaceae</taxon>
        <taxon>Romeriopsis</taxon>
        <taxon>Romeriopsis navalis</taxon>
    </lineage>
</organism>
<dbReference type="RefSeq" id="WP_264326583.1">
    <property type="nucleotide sequence ID" value="NZ_JADEXQ010000074.1"/>
</dbReference>